<dbReference type="SUPFAM" id="SSF56112">
    <property type="entry name" value="Protein kinase-like (PK-like)"/>
    <property type="match status" value="3"/>
</dbReference>
<dbReference type="InterPro" id="IPR017441">
    <property type="entry name" value="Protein_kinase_ATP_BS"/>
</dbReference>
<dbReference type="InterPro" id="IPR000719">
    <property type="entry name" value="Prot_kinase_dom"/>
</dbReference>
<evidence type="ECO:0000256" key="4">
    <source>
        <dbReference type="ARBA" id="ARBA00022777"/>
    </source>
</evidence>
<evidence type="ECO:0000256" key="3">
    <source>
        <dbReference type="ARBA" id="ARBA00022741"/>
    </source>
</evidence>
<dbReference type="GO" id="GO:0004674">
    <property type="term" value="F:protein serine/threonine kinase activity"/>
    <property type="evidence" value="ECO:0007669"/>
    <property type="project" value="UniProtKB-KW"/>
</dbReference>
<accession>A0AAN9KEB9</accession>
<dbReference type="GO" id="GO:0005524">
    <property type="term" value="F:ATP binding"/>
    <property type="evidence" value="ECO:0007669"/>
    <property type="project" value="UniProtKB-UniRule"/>
</dbReference>
<feature type="domain" description="Protein kinase" evidence="7">
    <location>
        <begin position="521"/>
        <end position="799"/>
    </location>
</feature>
<evidence type="ECO:0000313" key="9">
    <source>
        <dbReference type="Proteomes" id="UP001367508"/>
    </source>
</evidence>
<dbReference type="InterPro" id="IPR008266">
    <property type="entry name" value="Tyr_kinase_AS"/>
</dbReference>
<feature type="binding site" evidence="6">
    <location>
        <position position="549"/>
    </location>
    <ligand>
        <name>ATP</name>
        <dbReference type="ChEBI" id="CHEBI:30616"/>
    </ligand>
</feature>
<evidence type="ECO:0000256" key="1">
    <source>
        <dbReference type="ARBA" id="ARBA00022527"/>
    </source>
</evidence>
<dbReference type="InterPro" id="IPR001245">
    <property type="entry name" value="Ser-Thr/Tyr_kinase_cat_dom"/>
</dbReference>
<dbReference type="EMBL" id="JAYMYQ010000008">
    <property type="protein sequence ID" value="KAK7314587.1"/>
    <property type="molecule type" value="Genomic_DNA"/>
</dbReference>
<dbReference type="InterPro" id="IPR008271">
    <property type="entry name" value="Ser/Thr_kinase_AS"/>
</dbReference>
<evidence type="ECO:0000259" key="7">
    <source>
        <dbReference type="PROSITE" id="PS50011"/>
    </source>
</evidence>
<sequence>MTIQKTLELCARVSIQVISTLIKLKLKFWSMMTESAVLRSSMGYYFLTLKSCWFQNNLWDATGYFGKCLGKGAFDAVYYGNLEDGREVSVKRFHEKKDRTIHFKKEIEVLSLLTHQHLIIMWGYSSNLTQDEQSIGRDGVDLRMWFDSDNKLMERITAASELAFQYTSFTNISGLMRLGGDLLQRCFTSTSSDTSSEDGIQLKWKIFPYSELAKATNNFDRCNCRGWGDLASVYYGKLDSGCEIAVQRFHKDQHQTFQKFINETVILNFLPHKNLVSIYGRASDKETMLVHEYLCNGTLAGRLQCDIEESSMVPWLTRLSIAIDTANALDYLHSNGIIHSDVTSSNILLDKNFCAKVSNFLLSRKLPEGVFANATQITSGVIGANSYIDPEYWQYGFLSVKNDVYSFGVVLFELISSKLVKYWEGSEGDGLATMLSRNIQNQSLEELVDPRLGFQSNQITKQMITDVAELATRCLQCPQDLRPFMGQVLETLHSIRQKGYEEKPNKGFKFFKLAELKEATEGFKTCLGEGGFGTVYFGKLRDGRKIAVKRFHEEANKTVKQFMNEINILSFLHHQNLVTLYGCSQQDSDVHLLVYEYVSYGTLSKHLHESSSCNLPWLNRLNIAIEAATALEYLHDSGIIHRDVKASNILLDENFVVKVSDFGLSRSFPDFVTHVSTLPVGTSSYMDPEYFQSGRVSDKSDVYSFGVVLFQLLSSKSPRVKDGADYVTLAHFAIDKILNNALEELVDPSLGFDSDKNIKETTTAVAELAFQCVQCPKELRPSMKQVLKTLVGIKKGIWLFNQLT</sequence>
<dbReference type="Gene3D" id="1.10.510.10">
    <property type="entry name" value="Transferase(Phosphotransferase) domain 1"/>
    <property type="match status" value="2"/>
</dbReference>
<proteinExistence type="predicted"/>
<evidence type="ECO:0000256" key="6">
    <source>
        <dbReference type="PROSITE-ProRule" id="PRU10141"/>
    </source>
</evidence>
<dbReference type="Pfam" id="PF07714">
    <property type="entry name" value="PK_Tyr_Ser-Thr"/>
    <property type="match status" value="2"/>
</dbReference>
<evidence type="ECO:0000256" key="2">
    <source>
        <dbReference type="ARBA" id="ARBA00022679"/>
    </source>
</evidence>
<keyword evidence="3 6" id="KW-0547">Nucleotide-binding</keyword>
<comment type="caution">
    <text evidence="8">The sequence shown here is derived from an EMBL/GenBank/DDBJ whole genome shotgun (WGS) entry which is preliminary data.</text>
</comment>
<organism evidence="8 9">
    <name type="scientific">Canavalia gladiata</name>
    <name type="common">Sword bean</name>
    <name type="synonym">Dolichos gladiatus</name>
    <dbReference type="NCBI Taxonomy" id="3824"/>
    <lineage>
        <taxon>Eukaryota</taxon>
        <taxon>Viridiplantae</taxon>
        <taxon>Streptophyta</taxon>
        <taxon>Embryophyta</taxon>
        <taxon>Tracheophyta</taxon>
        <taxon>Spermatophyta</taxon>
        <taxon>Magnoliopsida</taxon>
        <taxon>eudicotyledons</taxon>
        <taxon>Gunneridae</taxon>
        <taxon>Pentapetalae</taxon>
        <taxon>rosids</taxon>
        <taxon>fabids</taxon>
        <taxon>Fabales</taxon>
        <taxon>Fabaceae</taxon>
        <taxon>Papilionoideae</taxon>
        <taxon>50 kb inversion clade</taxon>
        <taxon>NPAAA clade</taxon>
        <taxon>indigoferoid/millettioid clade</taxon>
        <taxon>Phaseoleae</taxon>
        <taxon>Canavalia</taxon>
    </lineage>
</organism>
<keyword evidence="2" id="KW-0808">Transferase</keyword>
<dbReference type="InterPro" id="IPR011009">
    <property type="entry name" value="Kinase-like_dom_sf"/>
</dbReference>
<keyword evidence="5 6" id="KW-0067">ATP-binding</keyword>
<dbReference type="PROSITE" id="PS00108">
    <property type="entry name" value="PROTEIN_KINASE_ST"/>
    <property type="match status" value="1"/>
</dbReference>
<protein>
    <recommendedName>
        <fullName evidence="7">Protein kinase domain-containing protein</fullName>
    </recommendedName>
</protein>
<evidence type="ECO:0000313" key="8">
    <source>
        <dbReference type="EMBL" id="KAK7314587.1"/>
    </source>
</evidence>
<dbReference type="PROSITE" id="PS50011">
    <property type="entry name" value="PROTEIN_KINASE_DOM"/>
    <property type="match status" value="2"/>
</dbReference>
<dbReference type="AlphaFoldDB" id="A0AAN9KEB9"/>
<reference evidence="8 9" key="1">
    <citation type="submission" date="2024-01" db="EMBL/GenBank/DDBJ databases">
        <title>The genomes of 5 underutilized Papilionoideae crops provide insights into root nodulation and disease resistanc.</title>
        <authorList>
            <person name="Jiang F."/>
        </authorList>
    </citation>
    <scope>NUCLEOTIDE SEQUENCE [LARGE SCALE GENOMIC DNA]</scope>
    <source>
        <strain evidence="8">LVBAO_FW01</strain>
        <tissue evidence="8">Leaves</tissue>
    </source>
</reference>
<dbReference type="Gene3D" id="3.30.200.20">
    <property type="entry name" value="Phosphorylase Kinase, domain 1"/>
    <property type="match status" value="3"/>
</dbReference>
<dbReference type="PANTHER" id="PTHR46008:SF6">
    <property type="entry name" value="TYROSINE KINASE FAMILY PROTEIN"/>
    <property type="match status" value="1"/>
</dbReference>
<evidence type="ECO:0000256" key="5">
    <source>
        <dbReference type="ARBA" id="ARBA00022840"/>
    </source>
</evidence>
<dbReference type="SMART" id="SM00220">
    <property type="entry name" value="S_TKc"/>
    <property type="match status" value="2"/>
</dbReference>
<gene>
    <name evidence="8" type="ORF">VNO77_33113</name>
</gene>
<dbReference type="PROSITE" id="PS00107">
    <property type="entry name" value="PROTEIN_KINASE_ATP"/>
    <property type="match status" value="1"/>
</dbReference>
<dbReference type="Proteomes" id="UP001367508">
    <property type="component" value="Unassembled WGS sequence"/>
</dbReference>
<keyword evidence="9" id="KW-1185">Reference proteome</keyword>
<dbReference type="FunFam" id="1.10.510.10:FF:000474">
    <property type="entry name" value="Wall-associated receptor kinase 3"/>
    <property type="match status" value="1"/>
</dbReference>
<dbReference type="PANTHER" id="PTHR46008">
    <property type="entry name" value="LEAF RUST 10 DISEASE-RESISTANCE LOCUS RECEPTOR-LIKE PROTEIN KINASE-LIKE 1.4"/>
    <property type="match status" value="1"/>
</dbReference>
<feature type="domain" description="Protein kinase" evidence="7">
    <location>
        <begin position="219"/>
        <end position="496"/>
    </location>
</feature>
<keyword evidence="4" id="KW-0418">Kinase</keyword>
<name>A0AAN9KEB9_CANGL</name>
<dbReference type="PROSITE" id="PS00109">
    <property type="entry name" value="PROTEIN_KINASE_TYR"/>
    <property type="match status" value="1"/>
</dbReference>
<keyword evidence="1" id="KW-0723">Serine/threonine-protein kinase</keyword>